<keyword evidence="2" id="KW-1185">Reference proteome</keyword>
<dbReference type="Proteomes" id="UP000826212">
    <property type="component" value="Chromosome"/>
</dbReference>
<proteinExistence type="predicted"/>
<sequence length="300" mass="35220">MGRLATICIPIYNREVITLVEALVYEIKRADLPVNIQLIDDASTNHCGESNALLSSHYVQYTRLTRNVGRAKIRNLFLTLTDTPLLIFIDCDSEIHSKDYIQTYLHHFRDPQNQVIYGGRIYPDTCKRSERLEWLYGNKRIAANAEKRSREGNRAFLTNNFALRREILETHPFDESIPCYGYEDVRFQFTLSQAGIQVLHIDNVVCDSGFDSNRTVLMKMEMATRSLKYIFDKDPRNPLRKEMKLMRYYDKLNRVCPLFITQSISIILIPFIRTFAHSFPSLFWLDTYKLILLYRYKVSC</sequence>
<reference evidence="1" key="1">
    <citation type="submission" date="2021-08" db="EMBL/GenBank/DDBJ databases">
        <title>Novel anaerobic bacterium isolated from sea squirt in East Sea, Republic of Korea.</title>
        <authorList>
            <person name="Nguyen T.H."/>
            <person name="Li Z."/>
            <person name="Lee Y.-J."/>
            <person name="Ko J."/>
            <person name="Kim S.-G."/>
        </authorList>
    </citation>
    <scope>NUCLEOTIDE SEQUENCE</scope>
    <source>
        <strain evidence="1">KCTC 25031</strain>
    </source>
</reference>
<organism evidence="1 2">
    <name type="scientific">Halosquirtibacter laminarini</name>
    <dbReference type="NCBI Taxonomy" id="3374600"/>
    <lineage>
        <taxon>Bacteria</taxon>
        <taxon>Pseudomonadati</taxon>
        <taxon>Bacteroidota</taxon>
        <taxon>Bacteroidia</taxon>
        <taxon>Marinilabiliales</taxon>
        <taxon>Prolixibacteraceae</taxon>
        <taxon>Halosquirtibacter</taxon>
    </lineage>
</organism>
<name>A0AC61NJI2_9BACT</name>
<gene>
    <name evidence="1" type="ORF">K4L44_13240</name>
</gene>
<protein>
    <submittedName>
        <fullName evidence="1">Glycosyltransferase</fullName>
    </submittedName>
</protein>
<accession>A0AC61NJI2</accession>
<evidence type="ECO:0000313" key="1">
    <source>
        <dbReference type="EMBL" id="QZE13531.1"/>
    </source>
</evidence>
<evidence type="ECO:0000313" key="2">
    <source>
        <dbReference type="Proteomes" id="UP000826212"/>
    </source>
</evidence>
<dbReference type="EMBL" id="CP081303">
    <property type="protein sequence ID" value="QZE13531.1"/>
    <property type="molecule type" value="Genomic_DNA"/>
</dbReference>